<dbReference type="AlphaFoldDB" id="A0A516SEW4"/>
<reference evidence="2" key="1">
    <citation type="submission" date="2019-07" db="EMBL/GenBank/DDBJ databases">
        <title>Chitinimonas sp. nov., isolated from Ny-Alesund, arctica soil.</title>
        <authorList>
            <person name="Xu Q."/>
            <person name="Peng F."/>
        </authorList>
    </citation>
    <scope>NUCLEOTIDE SEQUENCE [LARGE SCALE GENOMIC DNA]</scope>
    <source>
        <strain evidence="2">R3-44</strain>
    </source>
</reference>
<evidence type="ECO:0000313" key="2">
    <source>
        <dbReference type="Proteomes" id="UP000317550"/>
    </source>
</evidence>
<dbReference type="Proteomes" id="UP000317550">
    <property type="component" value="Chromosome"/>
</dbReference>
<sequence>METYLREVMIVCNPDGSIRGAHRKRGASQLDAFTGATSELEGPAEALALEGTGSASLASVVGEVTAHALLDNEALRTALATAHVQLEGALQRIAQLEQAQSTTPAEVSPATVEGSA</sequence>
<dbReference type="EMBL" id="CP041730">
    <property type="protein sequence ID" value="QDQ26697.1"/>
    <property type="molecule type" value="Genomic_DNA"/>
</dbReference>
<proteinExistence type="predicted"/>
<name>A0A516SEW4_9NEIS</name>
<dbReference type="KEGG" id="cari:FNU76_10160"/>
<keyword evidence="2" id="KW-1185">Reference proteome</keyword>
<evidence type="ECO:0000313" key="1">
    <source>
        <dbReference type="EMBL" id="QDQ26697.1"/>
    </source>
</evidence>
<dbReference type="RefSeq" id="WP_144278091.1">
    <property type="nucleotide sequence ID" value="NZ_CP041730.1"/>
</dbReference>
<gene>
    <name evidence="1" type="ORF">FNU76_10160</name>
</gene>
<organism evidence="1 2">
    <name type="scientific">Chitinimonas arctica</name>
    <dbReference type="NCBI Taxonomy" id="2594795"/>
    <lineage>
        <taxon>Bacteria</taxon>
        <taxon>Pseudomonadati</taxon>
        <taxon>Pseudomonadota</taxon>
        <taxon>Betaproteobacteria</taxon>
        <taxon>Neisseriales</taxon>
        <taxon>Chitinibacteraceae</taxon>
        <taxon>Chitinimonas</taxon>
    </lineage>
</organism>
<accession>A0A516SEW4</accession>
<protein>
    <submittedName>
        <fullName evidence="1">Uncharacterized protein</fullName>
    </submittedName>
</protein>